<keyword evidence="12" id="KW-0472">Membrane</keyword>
<evidence type="ECO:0000256" key="6">
    <source>
        <dbReference type="ARBA" id="ARBA00022902"/>
    </source>
</evidence>
<dbReference type="GO" id="GO:0005576">
    <property type="term" value="C:extracellular region"/>
    <property type="evidence" value="ECO:0007669"/>
    <property type="project" value="UniProtKB-SubCell"/>
</dbReference>
<dbReference type="Pfam" id="PF01403">
    <property type="entry name" value="Sema"/>
    <property type="match status" value="1"/>
</dbReference>
<evidence type="ECO:0000256" key="12">
    <source>
        <dbReference type="SAM" id="Phobius"/>
    </source>
</evidence>
<dbReference type="FunFam" id="2.130.10.10:FF:000369">
    <property type="entry name" value="semaphorin-2A isoform X1"/>
    <property type="match status" value="1"/>
</dbReference>
<keyword evidence="12" id="KW-1133">Transmembrane helix</keyword>
<keyword evidence="2" id="KW-0217">Developmental protein</keyword>
<dbReference type="GO" id="GO:0071526">
    <property type="term" value="P:semaphorin-plexin signaling pathway"/>
    <property type="evidence" value="ECO:0007669"/>
    <property type="project" value="TreeGrafter"/>
</dbReference>
<evidence type="ECO:0000256" key="10">
    <source>
        <dbReference type="PROSITE-ProRule" id="PRU00352"/>
    </source>
</evidence>
<gene>
    <name evidence="14" type="ORF">CGI_10021619</name>
</gene>
<dbReference type="SUPFAM" id="SSF101912">
    <property type="entry name" value="Sema domain"/>
    <property type="match status" value="1"/>
</dbReference>
<accession>K1PVD0</accession>
<proteinExistence type="predicted"/>
<dbReference type="InterPro" id="IPR036352">
    <property type="entry name" value="Semap_dom_sf"/>
</dbReference>
<organism evidence="14">
    <name type="scientific">Magallana gigas</name>
    <name type="common">Pacific oyster</name>
    <name type="synonym">Crassostrea gigas</name>
    <dbReference type="NCBI Taxonomy" id="29159"/>
    <lineage>
        <taxon>Eukaryota</taxon>
        <taxon>Metazoa</taxon>
        <taxon>Spiralia</taxon>
        <taxon>Lophotrochozoa</taxon>
        <taxon>Mollusca</taxon>
        <taxon>Bivalvia</taxon>
        <taxon>Autobranchia</taxon>
        <taxon>Pteriomorphia</taxon>
        <taxon>Ostreida</taxon>
        <taxon>Ostreoidea</taxon>
        <taxon>Ostreidae</taxon>
        <taxon>Magallana</taxon>
    </lineage>
</organism>
<keyword evidence="12" id="KW-0812">Transmembrane</keyword>
<feature type="compositionally biased region" description="Low complexity" evidence="11">
    <location>
        <begin position="566"/>
        <end position="577"/>
    </location>
</feature>
<keyword evidence="6" id="KW-0524">Neurogenesis</keyword>
<protein>
    <recommendedName>
        <fullName evidence="9">Semaphorin-2A</fullName>
    </recommendedName>
</protein>
<feature type="domain" description="Sema" evidence="13">
    <location>
        <begin position="1"/>
        <end position="425"/>
    </location>
</feature>
<keyword evidence="3" id="KW-0964">Secreted</keyword>
<dbReference type="FunCoup" id="K1PVD0">
    <property type="interactions" value="112"/>
</dbReference>
<evidence type="ECO:0000256" key="9">
    <source>
        <dbReference type="ARBA" id="ARBA00074148"/>
    </source>
</evidence>
<evidence type="ECO:0000256" key="11">
    <source>
        <dbReference type="SAM" id="MobiDB-lite"/>
    </source>
</evidence>
<dbReference type="GO" id="GO:0030335">
    <property type="term" value="P:positive regulation of cell migration"/>
    <property type="evidence" value="ECO:0007669"/>
    <property type="project" value="TreeGrafter"/>
</dbReference>
<dbReference type="PROSITE" id="PS51004">
    <property type="entry name" value="SEMA"/>
    <property type="match status" value="1"/>
</dbReference>
<dbReference type="PANTHER" id="PTHR11036">
    <property type="entry name" value="SEMAPHORIN"/>
    <property type="match status" value="1"/>
</dbReference>
<evidence type="ECO:0000259" key="13">
    <source>
        <dbReference type="PROSITE" id="PS51004"/>
    </source>
</evidence>
<evidence type="ECO:0000256" key="2">
    <source>
        <dbReference type="ARBA" id="ARBA00022473"/>
    </source>
</evidence>
<dbReference type="AlphaFoldDB" id="K1PVD0"/>
<dbReference type="Gene3D" id="3.30.1680.10">
    <property type="entry name" value="ligand-binding face of the semaphorins, domain 2"/>
    <property type="match status" value="1"/>
</dbReference>
<feature type="region of interest" description="Disordered" evidence="11">
    <location>
        <begin position="558"/>
        <end position="577"/>
    </location>
</feature>
<dbReference type="GO" id="GO:0007411">
    <property type="term" value="P:axon guidance"/>
    <property type="evidence" value="ECO:0007669"/>
    <property type="project" value="TreeGrafter"/>
</dbReference>
<dbReference type="InterPro" id="IPR001627">
    <property type="entry name" value="Semap_dom"/>
</dbReference>
<evidence type="ECO:0000256" key="1">
    <source>
        <dbReference type="ARBA" id="ARBA00004613"/>
    </source>
</evidence>
<evidence type="ECO:0000256" key="5">
    <source>
        <dbReference type="ARBA" id="ARBA00022782"/>
    </source>
</evidence>
<evidence type="ECO:0000256" key="4">
    <source>
        <dbReference type="ARBA" id="ARBA00022729"/>
    </source>
</evidence>
<dbReference type="PANTHER" id="PTHR11036:SF127">
    <property type="entry name" value="SEMAPHORIN-1A"/>
    <property type="match status" value="1"/>
</dbReference>
<comment type="caution">
    <text evidence="10">Lacks conserved residue(s) required for the propagation of feature annotation.</text>
</comment>
<evidence type="ECO:0000256" key="7">
    <source>
        <dbReference type="ARBA" id="ARBA00023157"/>
    </source>
</evidence>
<feature type="region of interest" description="Disordered" evidence="11">
    <location>
        <begin position="464"/>
        <end position="495"/>
    </location>
</feature>
<dbReference type="GO" id="GO:0045499">
    <property type="term" value="F:chemorepellent activity"/>
    <property type="evidence" value="ECO:0007669"/>
    <property type="project" value="TreeGrafter"/>
</dbReference>
<dbReference type="Gene3D" id="2.130.10.10">
    <property type="entry name" value="YVTN repeat-like/Quinoprotein amine dehydrogenase"/>
    <property type="match status" value="1"/>
</dbReference>
<dbReference type="GO" id="GO:0005886">
    <property type="term" value="C:plasma membrane"/>
    <property type="evidence" value="ECO:0007669"/>
    <property type="project" value="TreeGrafter"/>
</dbReference>
<reference evidence="14" key="1">
    <citation type="journal article" date="2012" name="Nature">
        <title>The oyster genome reveals stress adaptation and complexity of shell formation.</title>
        <authorList>
            <person name="Zhang G."/>
            <person name="Fang X."/>
            <person name="Guo X."/>
            <person name="Li L."/>
            <person name="Luo R."/>
            <person name="Xu F."/>
            <person name="Yang P."/>
            <person name="Zhang L."/>
            <person name="Wang X."/>
            <person name="Qi H."/>
            <person name="Xiong Z."/>
            <person name="Que H."/>
            <person name="Xie Y."/>
            <person name="Holland P.W."/>
            <person name="Paps J."/>
            <person name="Zhu Y."/>
            <person name="Wu F."/>
            <person name="Chen Y."/>
            <person name="Wang J."/>
            <person name="Peng C."/>
            <person name="Meng J."/>
            <person name="Yang L."/>
            <person name="Liu J."/>
            <person name="Wen B."/>
            <person name="Zhang N."/>
            <person name="Huang Z."/>
            <person name="Zhu Q."/>
            <person name="Feng Y."/>
            <person name="Mount A."/>
            <person name="Hedgecock D."/>
            <person name="Xu Z."/>
            <person name="Liu Y."/>
            <person name="Domazet-Loso T."/>
            <person name="Du Y."/>
            <person name="Sun X."/>
            <person name="Zhang S."/>
            <person name="Liu B."/>
            <person name="Cheng P."/>
            <person name="Jiang X."/>
            <person name="Li J."/>
            <person name="Fan D."/>
            <person name="Wang W."/>
            <person name="Fu W."/>
            <person name="Wang T."/>
            <person name="Wang B."/>
            <person name="Zhang J."/>
            <person name="Peng Z."/>
            <person name="Li Y."/>
            <person name="Li N."/>
            <person name="Wang J."/>
            <person name="Chen M."/>
            <person name="He Y."/>
            <person name="Tan F."/>
            <person name="Song X."/>
            <person name="Zheng Q."/>
            <person name="Huang R."/>
            <person name="Yang H."/>
            <person name="Du X."/>
            <person name="Chen L."/>
            <person name="Yang M."/>
            <person name="Gaffney P.M."/>
            <person name="Wang S."/>
            <person name="Luo L."/>
            <person name="She Z."/>
            <person name="Ming Y."/>
            <person name="Huang W."/>
            <person name="Zhang S."/>
            <person name="Huang B."/>
            <person name="Zhang Y."/>
            <person name="Qu T."/>
            <person name="Ni P."/>
            <person name="Miao G."/>
            <person name="Wang J."/>
            <person name="Wang Q."/>
            <person name="Steinberg C.E."/>
            <person name="Wang H."/>
            <person name="Li N."/>
            <person name="Qian L."/>
            <person name="Zhang G."/>
            <person name="Li Y."/>
            <person name="Yang H."/>
            <person name="Liu X."/>
            <person name="Wang J."/>
            <person name="Yin Y."/>
            <person name="Wang J."/>
        </authorList>
    </citation>
    <scope>NUCLEOTIDE SEQUENCE [LARGE SCALE GENOMIC DNA]</scope>
    <source>
        <strain evidence="14">05x7-T-G4-1.051#20</strain>
    </source>
</reference>
<evidence type="ECO:0000313" key="14">
    <source>
        <dbReference type="EMBL" id="EKC28312.1"/>
    </source>
</evidence>
<dbReference type="SMART" id="SM00630">
    <property type="entry name" value="Sema"/>
    <property type="match status" value="1"/>
</dbReference>
<dbReference type="SUPFAM" id="SSF103575">
    <property type="entry name" value="Plexin repeat"/>
    <property type="match status" value="1"/>
</dbReference>
<evidence type="ECO:0000256" key="8">
    <source>
        <dbReference type="ARBA" id="ARBA00023180"/>
    </source>
</evidence>
<keyword evidence="7" id="KW-1015">Disulfide bond</keyword>
<feature type="transmembrane region" description="Helical" evidence="12">
    <location>
        <begin position="585"/>
        <end position="606"/>
    </location>
</feature>
<dbReference type="InParanoid" id="K1PVD0"/>
<evidence type="ECO:0000256" key="3">
    <source>
        <dbReference type="ARBA" id="ARBA00022525"/>
    </source>
</evidence>
<dbReference type="HOGENOM" id="CLU_009051_7_0_1"/>
<keyword evidence="4" id="KW-0732">Signal</keyword>
<dbReference type="InterPro" id="IPR015943">
    <property type="entry name" value="WD40/YVTN_repeat-like_dom_sf"/>
</dbReference>
<name>K1PVD0_MAGGI</name>
<keyword evidence="5" id="KW-0221">Differentiation</keyword>
<keyword evidence="8" id="KW-0325">Glycoprotein</keyword>
<dbReference type="GO" id="GO:0030215">
    <property type="term" value="F:semaphorin receptor binding"/>
    <property type="evidence" value="ECO:0007669"/>
    <property type="project" value="InterPro"/>
</dbReference>
<dbReference type="InterPro" id="IPR027231">
    <property type="entry name" value="Semaphorin"/>
</dbReference>
<sequence length="690" mass="77461">MATLEENVLERIEWEPRDFDKKVCLTKMKTEEECQNHIRVIGKKPSGELFVCGTNAFKPKCRSYVKSEEMTYVMSGEEKGVGQCAFDPRHNSTYVFSDGKLFSATVSDFSERDPLIFSTSNGPSGLRTEQHDSKWLNDPNFVGSFDIKDKIYFFFRETAVEHINCGKTVFSRVARICKNDRGGQIMMKSIWTSFFKARLNCSIPGEYPFYLDEIQSTSEMGQGNYMSTDRSDNRTDMFYAVFRTPSNSIQGSAVCAFKLADIEKTFMGKFKGQESTYHNWLPISHPNPDRNPHPSICVNDSYQISEPMLNFIKSHTLMDPAVPSAGGSPLIVLPTFKGRMTQIAVDWQVHAGDGRYYDVIFVGTDDGRVLKVVNKGQGSKVETVVIEDIKVFPDGYAVTGLKIYRANGKEKLIVISKEKVISVPLHQCEHQESCRSCVRLQDPYCSWVDDKCAASDRGIQSILTGAHSGCGPEEKSTLSPSTTSKPKEVSNTEKPQCNCQCPNNIENVLPGVHTTKKPDPPPQVEVEDELDIDMSDFLERKPNLKKIELFQRLDVNNQNKDSELKPSSQEVRSSPESSLSVAETAIAIVVSIVLSSILSFLAGYWVRSCRSEPQENQLTNEEIYGSLQKNHNKLKDNEPRYVNHAQLERNNSQKQLNLIVTNIQKGSNLPNGGALQKPVLNIPVPDKTYV</sequence>
<comment type="subcellular location">
    <subcellularLocation>
        <location evidence="1">Secreted</location>
    </subcellularLocation>
</comment>
<dbReference type="EMBL" id="JH818141">
    <property type="protein sequence ID" value="EKC28312.1"/>
    <property type="molecule type" value="Genomic_DNA"/>
</dbReference>